<dbReference type="Gene3D" id="3.20.20.70">
    <property type="entry name" value="Aldolase class I"/>
    <property type="match status" value="1"/>
</dbReference>
<evidence type="ECO:0000313" key="11">
    <source>
        <dbReference type="Proteomes" id="UP000887567"/>
    </source>
</evidence>
<dbReference type="GO" id="GO:0010181">
    <property type="term" value="F:FMN binding"/>
    <property type="evidence" value="ECO:0007669"/>
    <property type="project" value="InterPro"/>
</dbReference>
<organism evidence="10 11">
    <name type="scientific">Exaiptasia diaphana</name>
    <name type="common">Tropical sea anemone</name>
    <name type="synonym">Aiptasia pulchella</name>
    <dbReference type="NCBI Taxonomy" id="2652724"/>
    <lineage>
        <taxon>Eukaryota</taxon>
        <taxon>Metazoa</taxon>
        <taxon>Cnidaria</taxon>
        <taxon>Anthozoa</taxon>
        <taxon>Hexacorallia</taxon>
        <taxon>Actiniaria</taxon>
        <taxon>Aiptasiidae</taxon>
        <taxon>Exaiptasia</taxon>
    </lineage>
</organism>
<keyword evidence="8" id="KW-0285">Flavoprotein</keyword>
<proteinExistence type="inferred from homology"/>
<dbReference type="RefSeq" id="XP_020896858.1">
    <property type="nucleotide sequence ID" value="XM_021041199.2"/>
</dbReference>
<dbReference type="PANTHER" id="PTHR10578">
    <property type="entry name" value="S -2-HYDROXY-ACID OXIDASE-RELATED"/>
    <property type="match status" value="1"/>
</dbReference>
<feature type="binding site" evidence="8">
    <location>
        <position position="114"/>
    </location>
    <ligand>
        <name>FMN</name>
        <dbReference type="ChEBI" id="CHEBI:58210"/>
    </ligand>
</feature>
<evidence type="ECO:0000256" key="7">
    <source>
        <dbReference type="PIRSR" id="PIRSR000138-1"/>
    </source>
</evidence>
<dbReference type="InterPro" id="IPR000262">
    <property type="entry name" value="FMN-dep_DH"/>
</dbReference>
<comment type="catalytic activity">
    <reaction evidence="5">
        <text>a (2S)-2-hydroxycarboxylate + O2 = a 2-oxocarboxylate + H2O2</text>
        <dbReference type="Rhea" id="RHEA:16789"/>
        <dbReference type="ChEBI" id="CHEBI:15379"/>
        <dbReference type="ChEBI" id="CHEBI:16240"/>
        <dbReference type="ChEBI" id="CHEBI:35179"/>
        <dbReference type="ChEBI" id="CHEBI:58123"/>
        <dbReference type="EC" id="1.1.3.15"/>
    </reaction>
    <physiologicalReaction direction="left-to-right" evidence="5">
        <dbReference type="Rhea" id="RHEA:16790"/>
    </physiologicalReaction>
</comment>
<dbReference type="OMA" id="AGMSNTH"/>
<dbReference type="CDD" id="cd02809">
    <property type="entry name" value="alpha_hydroxyacid_oxid_FMN"/>
    <property type="match status" value="1"/>
</dbReference>
<reference evidence="10" key="1">
    <citation type="submission" date="2022-11" db="UniProtKB">
        <authorList>
            <consortium name="EnsemblMetazoa"/>
        </authorList>
    </citation>
    <scope>IDENTIFICATION</scope>
</reference>
<dbReference type="PROSITE" id="PS00557">
    <property type="entry name" value="FMN_HYDROXY_ACID_DH_1"/>
    <property type="match status" value="1"/>
</dbReference>
<keyword evidence="3" id="KW-0560">Oxidoreductase</keyword>
<dbReference type="FunFam" id="3.20.20.70:FF:000056">
    <property type="entry name" value="hydroxyacid oxidase 2"/>
    <property type="match status" value="1"/>
</dbReference>
<feature type="binding site" evidence="8">
    <location>
        <position position="260"/>
    </location>
    <ligand>
        <name>glyoxylate</name>
        <dbReference type="ChEBI" id="CHEBI:36655"/>
    </ligand>
</feature>
<dbReference type="EnsemblMetazoa" id="XM_021041199.2">
    <property type="protein sequence ID" value="XP_020896858.1"/>
    <property type="gene ID" value="LOC110235715"/>
</dbReference>
<feature type="binding site" evidence="8">
    <location>
        <position position="262"/>
    </location>
    <ligand>
        <name>glyoxylate</name>
        <dbReference type="ChEBI" id="CHEBI:36655"/>
    </ligand>
</feature>
<sequence length="370" mass="40862">MATSEQRSHEPMCLSDFEELSKERMSVLALEYYSGGADDEVTLKENIQAFKRLRLRPRMLRGITEVDVSTTILGHQVSMPICISPTAVHKMAHPDAEVATAKACAKSKTLMTHSFFSSSKMEDVVNALGQAPRLQHLFIWNEKKEIVRRLIQEEERSGVKGFLITVDAAVRGKSHSYTTTTDFNYDLRSMNIFMPRFEEMFSKREEYTEEKTKKIGNGLTWDIISWVKSITKLPVILKGILTAEDAKLAVQHGADAIIVSNHGGRQLDGVLATIDALPEVVSAVNGQVEVYLDGGVRLGTDVLKALALGARAVFIGRPVLWGLACQGEEGVHKTLEILRTELKTAMILSGCSSLADIPASLITKQCQCNL</sequence>
<protein>
    <recommendedName>
        <fullName evidence="2">(S)-2-hydroxy-acid oxidase</fullName>
        <ecNumber evidence="2">1.1.3.15</ecNumber>
    </recommendedName>
</protein>
<feature type="binding site" evidence="8">
    <location>
        <position position="165"/>
    </location>
    <ligand>
        <name>FMN</name>
        <dbReference type="ChEBI" id="CHEBI:58210"/>
    </ligand>
</feature>
<evidence type="ECO:0000256" key="5">
    <source>
        <dbReference type="ARBA" id="ARBA00029325"/>
    </source>
</evidence>
<comment type="cofactor">
    <cofactor evidence="1">
        <name>FMN</name>
        <dbReference type="ChEBI" id="CHEBI:58210"/>
    </cofactor>
</comment>
<keyword evidence="11" id="KW-1185">Reference proteome</keyword>
<name>A0A913X069_EXADI</name>
<dbReference type="InterPro" id="IPR008259">
    <property type="entry name" value="FMN_hydac_DH_AS"/>
</dbReference>
<dbReference type="AlphaFoldDB" id="A0A913X069"/>
<evidence type="ECO:0000256" key="6">
    <source>
        <dbReference type="ARBA" id="ARBA00029327"/>
    </source>
</evidence>
<dbReference type="GeneID" id="110235715"/>
<evidence type="ECO:0000259" key="9">
    <source>
        <dbReference type="PROSITE" id="PS51349"/>
    </source>
</evidence>
<dbReference type="PROSITE" id="PS51349">
    <property type="entry name" value="FMN_HYDROXY_ACID_DH_2"/>
    <property type="match status" value="1"/>
</dbReference>
<evidence type="ECO:0000256" key="2">
    <source>
        <dbReference type="ARBA" id="ARBA00013087"/>
    </source>
</evidence>
<evidence type="ECO:0000313" key="10">
    <source>
        <dbReference type="EnsemblMetazoa" id="XP_020896858.1"/>
    </source>
</evidence>
<dbReference type="GO" id="GO:0003973">
    <property type="term" value="F:(S)-2-hydroxy-acid oxidase activity"/>
    <property type="evidence" value="ECO:0007669"/>
    <property type="project" value="UniProtKB-EC"/>
</dbReference>
<feature type="binding site" evidence="8">
    <location>
        <begin position="85"/>
        <end position="87"/>
    </location>
    <ligand>
        <name>FMN</name>
        <dbReference type="ChEBI" id="CHEBI:58210"/>
    </ligand>
</feature>
<dbReference type="InterPro" id="IPR013785">
    <property type="entry name" value="Aldolase_TIM"/>
</dbReference>
<evidence type="ECO:0000256" key="8">
    <source>
        <dbReference type="PIRSR" id="PIRSR000138-2"/>
    </source>
</evidence>
<feature type="active site" description="Proton acceptor" evidence="7">
    <location>
        <position position="262"/>
    </location>
</feature>
<evidence type="ECO:0000256" key="3">
    <source>
        <dbReference type="ARBA" id="ARBA00023002"/>
    </source>
</evidence>
<keyword evidence="8" id="KW-0288">FMN</keyword>
<dbReference type="PANTHER" id="PTHR10578:SF149">
    <property type="entry name" value="2-HYDROXYACID OXIDASE 2"/>
    <property type="match status" value="1"/>
</dbReference>
<dbReference type="InterPro" id="IPR037396">
    <property type="entry name" value="FMN_HAD"/>
</dbReference>
<dbReference type="OrthoDB" id="25826at2759"/>
<dbReference type="PIRSF" id="PIRSF000138">
    <property type="entry name" value="Al-hdrx_acd_dh"/>
    <property type="match status" value="1"/>
</dbReference>
<dbReference type="Proteomes" id="UP000887567">
    <property type="component" value="Unplaced"/>
</dbReference>
<accession>A0A913X069</accession>
<evidence type="ECO:0000256" key="1">
    <source>
        <dbReference type="ARBA" id="ARBA00001917"/>
    </source>
</evidence>
<dbReference type="GO" id="GO:0005777">
    <property type="term" value="C:peroxisome"/>
    <property type="evidence" value="ECO:0007669"/>
    <property type="project" value="UniProtKB-ARBA"/>
</dbReference>
<comment type="similarity">
    <text evidence="4">Belongs to the FMN-dependent alpha-hydroxy acid dehydrogenase family.</text>
</comment>
<dbReference type="Pfam" id="PF01070">
    <property type="entry name" value="FMN_dh"/>
    <property type="match status" value="1"/>
</dbReference>
<dbReference type="EC" id="1.1.3.15" evidence="2"/>
<dbReference type="InterPro" id="IPR012133">
    <property type="entry name" value="Alpha-hydoxy_acid_DH_FMN"/>
</dbReference>
<comment type="catalytic activity">
    <reaction evidence="6">
        <text>2-hydroxyoctanoate + O2 = 2-oxooctanoate + H2O2</text>
        <dbReference type="Rhea" id="RHEA:67940"/>
        <dbReference type="ChEBI" id="CHEBI:15379"/>
        <dbReference type="ChEBI" id="CHEBI:16240"/>
        <dbReference type="ChEBI" id="CHEBI:133514"/>
        <dbReference type="ChEBI" id="CHEBI:176689"/>
    </reaction>
    <physiologicalReaction direction="left-to-right" evidence="6">
        <dbReference type="Rhea" id="RHEA:67941"/>
    </physiologicalReaction>
</comment>
<feature type="binding site" evidence="8">
    <location>
        <begin position="316"/>
        <end position="317"/>
    </location>
    <ligand>
        <name>FMN</name>
        <dbReference type="ChEBI" id="CHEBI:58210"/>
    </ligand>
</feature>
<feature type="binding site" evidence="8">
    <location>
        <begin position="293"/>
        <end position="297"/>
    </location>
    <ligand>
        <name>FMN</name>
        <dbReference type="ChEBI" id="CHEBI:58210"/>
    </ligand>
</feature>
<feature type="binding site" evidence="8">
    <location>
        <position position="32"/>
    </location>
    <ligand>
        <name>glyoxylate</name>
        <dbReference type="ChEBI" id="CHEBI:36655"/>
    </ligand>
</feature>
<dbReference type="KEGG" id="epa:110235715"/>
<feature type="domain" description="FMN hydroxy acid dehydrogenase" evidence="9">
    <location>
        <begin position="6"/>
        <end position="367"/>
    </location>
</feature>
<feature type="binding site" evidence="8">
    <location>
        <position position="238"/>
    </location>
    <ligand>
        <name>FMN</name>
        <dbReference type="ChEBI" id="CHEBI:58210"/>
    </ligand>
</feature>
<evidence type="ECO:0000256" key="4">
    <source>
        <dbReference type="ARBA" id="ARBA00024042"/>
    </source>
</evidence>
<feature type="binding site" evidence="8">
    <location>
        <position position="265"/>
    </location>
    <ligand>
        <name>glyoxylate</name>
        <dbReference type="ChEBI" id="CHEBI:36655"/>
    </ligand>
</feature>
<dbReference type="SUPFAM" id="SSF51395">
    <property type="entry name" value="FMN-linked oxidoreductases"/>
    <property type="match status" value="1"/>
</dbReference>